<protein>
    <submittedName>
        <fullName evidence="1">Uncharacterized protein</fullName>
    </submittedName>
</protein>
<sequence>MRVDCLNGSYVFPDHHVLTHVDPLRDLLLLKLQAIVSRGGCIVLGGLAELAQIYGADYRGLHLLPWNSLVQLGVYDQMMARAFLPLEDIRVEASLPLDVVVQVFLIPFWVPPFEI</sequence>
<reference evidence="1" key="1">
    <citation type="submission" date="2021-01" db="EMBL/GenBank/DDBJ databases">
        <authorList>
            <person name="Corre E."/>
            <person name="Pelletier E."/>
            <person name="Niang G."/>
            <person name="Scheremetjew M."/>
            <person name="Finn R."/>
            <person name="Kale V."/>
            <person name="Holt S."/>
            <person name="Cochrane G."/>
            <person name="Meng A."/>
            <person name="Brown T."/>
            <person name="Cohen L."/>
        </authorList>
    </citation>
    <scope>NUCLEOTIDE SEQUENCE</scope>
    <source>
        <strain evidence="1">S3</strain>
    </source>
</reference>
<accession>A0A7S3N0W5</accession>
<organism evidence="1">
    <name type="scientific">Strombidium inclinatum</name>
    <dbReference type="NCBI Taxonomy" id="197538"/>
    <lineage>
        <taxon>Eukaryota</taxon>
        <taxon>Sar</taxon>
        <taxon>Alveolata</taxon>
        <taxon>Ciliophora</taxon>
        <taxon>Intramacronucleata</taxon>
        <taxon>Spirotrichea</taxon>
        <taxon>Oligotrichia</taxon>
        <taxon>Strombidiidae</taxon>
        <taxon>Strombidium</taxon>
    </lineage>
</organism>
<name>A0A7S3N0W5_9SPIT</name>
<gene>
    <name evidence="1" type="ORF">SINC0208_LOCUS16177</name>
</gene>
<dbReference type="EMBL" id="HBIH01040154">
    <property type="protein sequence ID" value="CAE0335538.1"/>
    <property type="molecule type" value="Transcribed_RNA"/>
</dbReference>
<proteinExistence type="predicted"/>
<dbReference type="AlphaFoldDB" id="A0A7S3N0W5"/>
<evidence type="ECO:0000313" key="1">
    <source>
        <dbReference type="EMBL" id="CAE0335538.1"/>
    </source>
</evidence>